<gene>
    <name evidence="3" type="ORF">FJZ00_09395</name>
</gene>
<evidence type="ECO:0000256" key="2">
    <source>
        <dbReference type="SAM" id="Phobius"/>
    </source>
</evidence>
<keyword evidence="2" id="KW-0472">Membrane</keyword>
<comment type="caution">
    <text evidence="3">The sequence shown here is derived from an EMBL/GenBank/DDBJ whole genome shotgun (WGS) entry which is preliminary data.</text>
</comment>
<feature type="region of interest" description="Disordered" evidence="1">
    <location>
        <begin position="1"/>
        <end position="26"/>
    </location>
</feature>
<sequence length="203" mass="22541">MSTEQAAETPARTGAEPPASRDARERAMWACRQHAAEAAAVREKTSARSREVLETKLEAVANRYWQYYEFSTGTNAKIAGKLRKERPVTALAWAGKIALAVMIAYPGHVAMGEILGYPASYALGFKAYLVTWPIVSVLLLAAELMIITGTVDFRLAGDARDYLYKGYNPGHYDRAYVYRRPDEIGTKRRLAWIFYGSAALLAL</sequence>
<feature type="non-terminal residue" evidence="3">
    <location>
        <position position="203"/>
    </location>
</feature>
<evidence type="ECO:0000313" key="3">
    <source>
        <dbReference type="EMBL" id="MBM3275356.1"/>
    </source>
</evidence>
<keyword evidence="2" id="KW-0812">Transmembrane</keyword>
<organism evidence="3 4">
    <name type="scientific">Candidatus Tanganyikabacteria bacterium</name>
    <dbReference type="NCBI Taxonomy" id="2961651"/>
    <lineage>
        <taxon>Bacteria</taxon>
        <taxon>Bacillati</taxon>
        <taxon>Candidatus Sericytochromatia</taxon>
        <taxon>Candidatus Tanganyikabacteria</taxon>
    </lineage>
</organism>
<dbReference type="EMBL" id="VGJX01000544">
    <property type="protein sequence ID" value="MBM3275356.1"/>
    <property type="molecule type" value="Genomic_DNA"/>
</dbReference>
<evidence type="ECO:0000256" key="1">
    <source>
        <dbReference type="SAM" id="MobiDB-lite"/>
    </source>
</evidence>
<dbReference type="AlphaFoldDB" id="A0A937X843"/>
<accession>A0A937X843</accession>
<keyword evidence="2" id="KW-1133">Transmembrane helix</keyword>
<evidence type="ECO:0000313" key="4">
    <source>
        <dbReference type="Proteomes" id="UP000703893"/>
    </source>
</evidence>
<dbReference type="Proteomes" id="UP000703893">
    <property type="component" value="Unassembled WGS sequence"/>
</dbReference>
<protein>
    <submittedName>
        <fullName evidence="3">Uncharacterized protein</fullName>
    </submittedName>
</protein>
<feature type="transmembrane region" description="Helical" evidence="2">
    <location>
        <begin position="88"/>
        <end position="107"/>
    </location>
</feature>
<name>A0A937X843_9BACT</name>
<proteinExistence type="predicted"/>
<reference evidence="3 4" key="1">
    <citation type="submission" date="2019-03" db="EMBL/GenBank/DDBJ databases">
        <title>Lake Tanganyika Metagenome-Assembled Genomes (MAGs).</title>
        <authorList>
            <person name="Tran P."/>
        </authorList>
    </citation>
    <scope>NUCLEOTIDE SEQUENCE [LARGE SCALE GENOMIC DNA]</scope>
    <source>
        <strain evidence="3">K_DeepCast_65m_m2_236</strain>
    </source>
</reference>
<feature type="transmembrane region" description="Helical" evidence="2">
    <location>
        <begin position="127"/>
        <end position="147"/>
    </location>
</feature>